<feature type="transmembrane region" description="Helical" evidence="7">
    <location>
        <begin position="296"/>
        <end position="313"/>
    </location>
</feature>
<feature type="domain" description="GOST seven transmembrane" evidence="9">
    <location>
        <begin position="265"/>
        <end position="515"/>
    </location>
</feature>
<dbReference type="InterPro" id="IPR053937">
    <property type="entry name" value="GOST_TM"/>
</dbReference>
<evidence type="ECO:0000256" key="5">
    <source>
        <dbReference type="ARBA" id="ARBA00023136"/>
    </source>
</evidence>
<evidence type="ECO:0000313" key="10">
    <source>
        <dbReference type="EMBL" id="KAL3765878.1"/>
    </source>
</evidence>
<dbReference type="PANTHER" id="PTHR21229:SF1">
    <property type="entry name" value="GH17801P"/>
    <property type="match status" value="1"/>
</dbReference>
<feature type="transmembrane region" description="Helical" evidence="7">
    <location>
        <begin position="265"/>
        <end position="284"/>
    </location>
</feature>
<feature type="transmembrane region" description="Helical" evidence="7">
    <location>
        <begin position="455"/>
        <end position="475"/>
    </location>
</feature>
<dbReference type="Pfam" id="PF06814">
    <property type="entry name" value="GOST_TM"/>
    <property type="match status" value="1"/>
</dbReference>
<accession>A0ABD3MSI0</accession>
<dbReference type="EMBL" id="JALLAZ020001741">
    <property type="protein sequence ID" value="KAL3765878.1"/>
    <property type="molecule type" value="Genomic_DNA"/>
</dbReference>
<proteinExistence type="predicted"/>
<feature type="transmembrane region" description="Helical" evidence="7">
    <location>
        <begin position="495"/>
        <end position="513"/>
    </location>
</feature>
<name>A0ABD3MSI0_9STRA</name>
<dbReference type="InterPro" id="IPR009637">
    <property type="entry name" value="GPR107/GPR108-like"/>
</dbReference>
<evidence type="ECO:0000259" key="9">
    <source>
        <dbReference type="Pfam" id="PF06814"/>
    </source>
</evidence>
<gene>
    <name evidence="10" type="ORF">ACHAW5_002111</name>
</gene>
<feature type="signal peptide" evidence="8">
    <location>
        <begin position="1"/>
        <end position="23"/>
    </location>
</feature>
<feature type="region of interest" description="Disordered" evidence="6">
    <location>
        <begin position="537"/>
        <end position="578"/>
    </location>
</feature>
<comment type="caution">
    <text evidence="10">The sequence shown here is derived from an EMBL/GenBank/DDBJ whole genome shotgun (WGS) entry which is preliminary data.</text>
</comment>
<keyword evidence="4 7" id="KW-1133">Transmembrane helix</keyword>
<comment type="subcellular location">
    <subcellularLocation>
        <location evidence="1">Membrane</location>
        <topology evidence="1">Multi-pass membrane protein</topology>
    </subcellularLocation>
</comment>
<protein>
    <recommendedName>
        <fullName evidence="9">GOST seven transmembrane domain-containing protein</fullName>
    </recommendedName>
</protein>
<evidence type="ECO:0000313" key="11">
    <source>
        <dbReference type="Proteomes" id="UP001530315"/>
    </source>
</evidence>
<organism evidence="10 11">
    <name type="scientific">Stephanodiscus triporus</name>
    <dbReference type="NCBI Taxonomy" id="2934178"/>
    <lineage>
        <taxon>Eukaryota</taxon>
        <taxon>Sar</taxon>
        <taxon>Stramenopiles</taxon>
        <taxon>Ochrophyta</taxon>
        <taxon>Bacillariophyta</taxon>
        <taxon>Coscinodiscophyceae</taxon>
        <taxon>Thalassiosirophycidae</taxon>
        <taxon>Stephanodiscales</taxon>
        <taxon>Stephanodiscaceae</taxon>
        <taxon>Stephanodiscus</taxon>
    </lineage>
</organism>
<evidence type="ECO:0000256" key="6">
    <source>
        <dbReference type="SAM" id="MobiDB-lite"/>
    </source>
</evidence>
<dbReference type="AlphaFoldDB" id="A0ABD3MSI0"/>
<keyword evidence="3 8" id="KW-0732">Signal</keyword>
<keyword evidence="2 7" id="KW-0812">Transmembrane</keyword>
<keyword evidence="5 7" id="KW-0472">Membrane</keyword>
<feature type="chain" id="PRO_5044749313" description="GOST seven transmembrane domain-containing protein" evidence="8">
    <location>
        <begin position="24"/>
        <end position="578"/>
    </location>
</feature>
<evidence type="ECO:0000256" key="2">
    <source>
        <dbReference type="ARBA" id="ARBA00022692"/>
    </source>
</evidence>
<evidence type="ECO:0000256" key="7">
    <source>
        <dbReference type="SAM" id="Phobius"/>
    </source>
</evidence>
<evidence type="ECO:0000256" key="8">
    <source>
        <dbReference type="SAM" id="SignalP"/>
    </source>
</evidence>
<evidence type="ECO:0000256" key="1">
    <source>
        <dbReference type="ARBA" id="ARBA00004141"/>
    </source>
</evidence>
<feature type="transmembrane region" description="Helical" evidence="7">
    <location>
        <begin position="333"/>
        <end position="359"/>
    </location>
</feature>
<dbReference type="GO" id="GO:0016020">
    <property type="term" value="C:membrane"/>
    <property type="evidence" value="ECO:0007669"/>
    <property type="project" value="UniProtKB-SubCell"/>
</dbReference>
<evidence type="ECO:0000256" key="4">
    <source>
        <dbReference type="ARBA" id="ARBA00022989"/>
    </source>
</evidence>
<reference evidence="10 11" key="1">
    <citation type="submission" date="2024-10" db="EMBL/GenBank/DDBJ databases">
        <title>Updated reference genomes for cyclostephanoid diatoms.</title>
        <authorList>
            <person name="Roberts W.R."/>
            <person name="Alverson A.J."/>
        </authorList>
    </citation>
    <scope>NUCLEOTIDE SEQUENCE [LARGE SCALE GENOMIC DNA]</scope>
    <source>
        <strain evidence="10 11">AJA276-08</strain>
    </source>
</reference>
<feature type="transmembrane region" description="Helical" evidence="7">
    <location>
        <begin position="411"/>
        <end position="434"/>
    </location>
</feature>
<feature type="region of interest" description="Disordered" evidence="6">
    <location>
        <begin position="83"/>
        <end position="112"/>
    </location>
</feature>
<sequence length="578" mass="63254">MKTLLLPSLAALLVASIPSPSRAEFRRFDSDIDAASNYIHYSEGYVVAPGYVDISDLVFASKDDGSGRDWPKKDETIVEESEYYNDDATGGMDDDDGGGEDGGGDDGGRLLDDEAGAISSGTTFVDIVLFHEPPFCANTRLGCDWTELGVGADDGVGNLRWCCSGDAVALAMCDGGPKQFGRLIIDPSKFKGEHAVLPVPPSGKWQRSVMTGMFDLKQGDDVGTGKYVLVVSNCNDRIGRNLTVSGQYVWKSSHGYLPGNLFGEMYFYAALIIVYAILFAYYGIKMSIHGDAIILIQKWVLATIGMGLLEVFFKAGDLWVWNVDGDRFWFSMYTGVIVGVLKSAISRVLVVMLCLGLGVTCDSLGGKMKKVVGLGVAYAGTSAARDVMTVLSITESEVLSTTAETELLDVVMLLTLITAFIDVCFYLWIFGALSGTMKYLEEMNQSRKLKRYLRLRMILLLSVLFAVVWTVFGIVDSYNDQRIVNEEVNGWVLTAVWDLNYLFILIGLSCLWAPEAGAKEYAYVMELSTIGNDLQFDTNVDGPDSDDDEGDPSRSGRFSDAYLDEDEDDLDVNRGVKT</sequence>
<evidence type="ECO:0000256" key="3">
    <source>
        <dbReference type="ARBA" id="ARBA00022729"/>
    </source>
</evidence>
<dbReference type="Proteomes" id="UP001530315">
    <property type="component" value="Unassembled WGS sequence"/>
</dbReference>
<keyword evidence="11" id="KW-1185">Reference proteome</keyword>
<dbReference type="PANTHER" id="PTHR21229">
    <property type="entry name" value="LUNG SEVEN TRANSMEMBRANE RECEPTOR"/>
    <property type="match status" value="1"/>
</dbReference>
<feature type="transmembrane region" description="Helical" evidence="7">
    <location>
        <begin position="371"/>
        <end position="391"/>
    </location>
</feature>
<feature type="compositionally biased region" description="Acidic residues" evidence="6">
    <location>
        <begin position="92"/>
        <end position="104"/>
    </location>
</feature>